<dbReference type="InterPro" id="IPR002350">
    <property type="entry name" value="Kazal_dom"/>
</dbReference>
<dbReference type="PANTHER" id="PTHR21131">
    <property type="entry name" value="SERINE-TYPE ENDOPEPTIDASE INHIBITOR"/>
    <property type="match status" value="1"/>
</dbReference>
<sequence>MKTLFFVGLIAMALIGSSMADEEAGAQLPNCICTRIYSPVCATNGVTYDNECLFKCTRNDRLSRGLETIEIAKRGMCNEESWF</sequence>
<dbReference type="Pfam" id="PF00050">
    <property type="entry name" value="Kazal_1"/>
    <property type="match status" value="1"/>
</dbReference>
<dbReference type="PROSITE" id="PS51465">
    <property type="entry name" value="KAZAL_2"/>
    <property type="match status" value="1"/>
</dbReference>
<keyword evidence="4" id="KW-0646">Protease inhibitor</keyword>
<dbReference type="Gene3D" id="3.30.60.30">
    <property type="match status" value="1"/>
</dbReference>
<dbReference type="AlphaFoldDB" id="A0AAJ7CBV4"/>
<evidence type="ECO:0000256" key="1">
    <source>
        <dbReference type="SAM" id="SignalP"/>
    </source>
</evidence>
<dbReference type="GO" id="GO:0005615">
    <property type="term" value="C:extracellular space"/>
    <property type="evidence" value="ECO:0007669"/>
    <property type="project" value="TreeGrafter"/>
</dbReference>
<dbReference type="CDD" id="cd00104">
    <property type="entry name" value="KAZAL_FS"/>
    <property type="match status" value="1"/>
</dbReference>
<evidence type="ECO:0000259" key="2">
    <source>
        <dbReference type="PROSITE" id="PS51465"/>
    </source>
</evidence>
<dbReference type="InterPro" id="IPR036058">
    <property type="entry name" value="Kazal_dom_sf"/>
</dbReference>
<keyword evidence="3" id="KW-1185">Reference proteome</keyword>
<protein>
    <submittedName>
        <fullName evidence="4">Serine protease inhibitor Kazal-type 1</fullName>
    </submittedName>
</protein>
<evidence type="ECO:0000313" key="4">
    <source>
        <dbReference type="RefSeq" id="XP_015606803.1"/>
    </source>
</evidence>
<dbReference type="GO" id="GO:0004867">
    <property type="term" value="F:serine-type endopeptidase inhibitor activity"/>
    <property type="evidence" value="ECO:0007669"/>
    <property type="project" value="UniProtKB-KW"/>
</dbReference>
<accession>A0AAJ7CBV4</accession>
<evidence type="ECO:0000313" key="3">
    <source>
        <dbReference type="Proteomes" id="UP000694920"/>
    </source>
</evidence>
<organism evidence="3 4">
    <name type="scientific">Cephus cinctus</name>
    <name type="common">Wheat stem sawfly</name>
    <dbReference type="NCBI Taxonomy" id="211228"/>
    <lineage>
        <taxon>Eukaryota</taxon>
        <taxon>Metazoa</taxon>
        <taxon>Ecdysozoa</taxon>
        <taxon>Arthropoda</taxon>
        <taxon>Hexapoda</taxon>
        <taxon>Insecta</taxon>
        <taxon>Pterygota</taxon>
        <taxon>Neoptera</taxon>
        <taxon>Endopterygota</taxon>
        <taxon>Hymenoptera</taxon>
        <taxon>Cephoidea</taxon>
        <taxon>Cephidae</taxon>
        <taxon>Cephus</taxon>
    </lineage>
</organism>
<dbReference type="KEGG" id="ccin:107273278"/>
<proteinExistence type="predicted"/>
<dbReference type="GeneID" id="107273278"/>
<dbReference type="SMART" id="SM00280">
    <property type="entry name" value="KAZAL"/>
    <property type="match status" value="1"/>
</dbReference>
<feature type="domain" description="Kazal-like" evidence="2">
    <location>
        <begin position="25"/>
        <end position="79"/>
    </location>
</feature>
<feature type="signal peptide" evidence="1">
    <location>
        <begin position="1"/>
        <end position="20"/>
    </location>
</feature>
<name>A0AAJ7CBV4_CEPCN</name>
<dbReference type="SUPFAM" id="SSF100895">
    <property type="entry name" value="Kazal-type serine protease inhibitors"/>
    <property type="match status" value="1"/>
</dbReference>
<dbReference type="Proteomes" id="UP000694920">
    <property type="component" value="Unplaced"/>
</dbReference>
<feature type="chain" id="PRO_5042584017" evidence="1">
    <location>
        <begin position="21"/>
        <end position="83"/>
    </location>
</feature>
<keyword evidence="4" id="KW-0722">Serine protease inhibitor</keyword>
<dbReference type="PANTHER" id="PTHR21131:SF0">
    <property type="entry name" value="GEO10195P1-RELATED"/>
    <property type="match status" value="1"/>
</dbReference>
<dbReference type="RefSeq" id="XP_015606803.1">
    <property type="nucleotide sequence ID" value="XM_015751317.2"/>
</dbReference>
<dbReference type="InterPro" id="IPR053265">
    <property type="entry name" value="Serpin"/>
</dbReference>
<reference evidence="4" key="1">
    <citation type="submission" date="2025-08" db="UniProtKB">
        <authorList>
            <consortium name="RefSeq"/>
        </authorList>
    </citation>
    <scope>IDENTIFICATION</scope>
</reference>
<keyword evidence="1" id="KW-0732">Signal</keyword>
<dbReference type="PROSITE" id="PS00282">
    <property type="entry name" value="KAZAL_1"/>
    <property type="match status" value="1"/>
</dbReference>
<gene>
    <name evidence="4" type="primary">LOC107273278</name>
</gene>